<dbReference type="Pfam" id="PF14020">
    <property type="entry name" value="DUF4236"/>
    <property type="match status" value="1"/>
</dbReference>
<gene>
    <name evidence="3" type="ORF">FHX49_001709</name>
</gene>
<dbReference type="Proteomes" id="UP000529310">
    <property type="component" value="Unassembled WGS sequence"/>
</dbReference>
<dbReference type="Gene3D" id="1.25.40.10">
    <property type="entry name" value="Tetratricopeptide repeat domain"/>
    <property type="match status" value="1"/>
</dbReference>
<reference evidence="3 4" key="1">
    <citation type="submission" date="2020-08" db="EMBL/GenBank/DDBJ databases">
        <title>Sequencing the genomes of 1000 actinobacteria strains.</title>
        <authorList>
            <person name="Klenk H.-P."/>
        </authorList>
    </citation>
    <scope>NUCLEOTIDE SEQUENCE [LARGE SCALE GENOMIC DNA]</scope>
    <source>
        <strain evidence="3 4">DSM 27099</strain>
    </source>
</reference>
<feature type="region of interest" description="Disordered" evidence="1">
    <location>
        <begin position="40"/>
        <end position="88"/>
    </location>
</feature>
<dbReference type="SMART" id="SM00028">
    <property type="entry name" value="TPR"/>
    <property type="match status" value="2"/>
</dbReference>
<name>A0A7W4V3P2_9MICO</name>
<dbReference type="InterPro" id="IPR025330">
    <property type="entry name" value="DUF4236"/>
</dbReference>
<keyword evidence="4" id="KW-1185">Reference proteome</keyword>
<dbReference type="EMBL" id="JACHWQ010000004">
    <property type="protein sequence ID" value="MBB2976139.1"/>
    <property type="molecule type" value="Genomic_DNA"/>
</dbReference>
<dbReference type="InterPro" id="IPR019734">
    <property type="entry name" value="TPR_rpt"/>
</dbReference>
<accession>A0A7W4V3P2</accession>
<evidence type="ECO:0000313" key="3">
    <source>
        <dbReference type="EMBL" id="MBB2976139.1"/>
    </source>
</evidence>
<evidence type="ECO:0000259" key="2">
    <source>
        <dbReference type="Pfam" id="PF14020"/>
    </source>
</evidence>
<proteinExistence type="predicted"/>
<sequence>MGFKVRKSIKIAPGVRLNVSSKNIGLSAGVRGARVSVNTNGRTTRTVGIPGTGISHTKSTSTGSGRRPAPRPQQNAQPVRAARPKKVKPGLTAPAWEKQLFKQIDGEPDAAAIHGIGQQTPSVAPTAAMVEVLRVAGPNRDSERARVLLGWLFDSGYDPAADPFITKYLEPSEINIPVATGITAVMTWDRQALGLMVAELEQAAGNHPRATAVVEALEPTTVAAVSLAELYAEAERWSDVIDLTNGLSNDDVAATFLLIQRGTAFREQGYFEAARESLKEALRVRSRPSELRHLAWVSRGHTYLLEGKKAMARKDFERVLAEDAAYPDLDTMLASVAP</sequence>
<dbReference type="RefSeq" id="WP_165138646.1">
    <property type="nucleotide sequence ID" value="NZ_CP049255.1"/>
</dbReference>
<feature type="compositionally biased region" description="Low complexity" evidence="1">
    <location>
        <begin position="72"/>
        <end position="81"/>
    </location>
</feature>
<evidence type="ECO:0000313" key="4">
    <source>
        <dbReference type="Proteomes" id="UP000529310"/>
    </source>
</evidence>
<evidence type="ECO:0000256" key="1">
    <source>
        <dbReference type="SAM" id="MobiDB-lite"/>
    </source>
</evidence>
<feature type="domain" description="DUF4236" evidence="2">
    <location>
        <begin position="3"/>
        <end position="56"/>
    </location>
</feature>
<dbReference type="SUPFAM" id="SSF48452">
    <property type="entry name" value="TPR-like"/>
    <property type="match status" value="1"/>
</dbReference>
<protein>
    <recommendedName>
        <fullName evidence="2">DUF4236 domain-containing protein</fullName>
    </recommendedName>
</protein>
<comment type="caution">
    <text evidence="3">The sequence shown here is derived from an EMBL/GenBank/DDBJ whole genome shotgun (WGS) entry which is preliminary data.</text>
</comment>
<dbReference type="InterPro" id="IPR011990">
    <property type="entry name" value="TPR-like_helical_dom_sf"/>
</dbReference>
<dbReference type="Pfam" id="PF13181">
    <property type="entry name" value="TPR_8"/>
    <property type="match status" value="2"/>
</dbReference>
<organism evidence="3 4">
    <name type="scientific">Microbacterium endophyticum</name>
    <dbReference type="NCBI Taxonomy" id="1526412"/>
    <lineage>
        <taxon>Bacteria</taxon>
        <taxon>Bacillati</taxon>
        <taxon>Actinomycetota</taxon>
        <taxon>Actinomycetes</taxon>
        <taxon>Micrococcales</taxon>
        <taxon>Microbacteriaceae</taxon>
        <taxon>Microbacterium</taxon>
    </lineage>
</organism>
<dbReference type="AlphaFoldDB" id="A0A7W4V3P2"/>
<feature type="compositionally biased region" description="Polar residues" evidence="1">
    <location>
        <begin position="54"/>
        <end position="64"/>
    </location>
</feature>